<keyword evidence="2" id="KW-1185">Reference proteome</keyword>
<dbReference type="RefSeq" id="WP_378613007.1">
    <property type="nucleotide sequence ID" value="NZ_JBHSAX010000014.1"/>
</dbReference>
<dbReference type="EMBL" id="JBHSAX010000014">
    <property type="protein sequence ID" value="MFC3963268.1"/>
    <property type="molecule type" value="Genomic_DNA"/>
</dbReference>
<organism evidence="1 2">
    <name type="scientific">Nocardia jiangsuensis</name>
    <dbReference type="NCBI Taxonomy" id="1691563"/>
    <lineage>
        <taxon>Bacteria</taxon>
        <taxon>Bacillati</taxon>
        <taxon>Actinomycetota</taxon>
        <taxon>Actinomycetes</taxon>
        <taxon>Mycobacteriales</taxon>
        <taxon>Nocardiaceae</taxon>
        <taxon>Nocardia</taxon>
    </lineage>
</organism>
<name>A0ABV8DT42_9NOCA</name>
<sequence length="86" mass="9509">MRFYRKRNAIVHGGRTHADHLHPLAETMSPLIGAGIDRIVHLGLRHGVRPIAFAAMAATNLDYLRPATTADPGNLLDLLEVRSHRP</sequence>
<evidence type="ECO:0000313" key="2">
    <source>
        <dbReference type="Proteomes" id="UP001595696"/>
    </source>
</evidence>
<gene>
    <name evidence="1" type="ORF">ACFO0B_14850</name>
</gene>
<proteinExistence type="predicted"/>
<evidence type="ECO:0008006" key="3">
    <source>
        <dbReference type="Google" id="ProtNLM"/>
    </source>
</evidence>
<evidence type="ECO:0000313" key="1">
    <source>
        <dbReference type="EMBL" id="MFC3963268.1"/>
    </source>
</evidence>
<protein>
    <recommendedName>
        <fullName evidence="3">Apea-like HEPN domain-containing protein</fullName>
    </recommendedName>
</protein>
<reference evidence="2" key="1">
    <citation type="journal article" date="2019" name="Int. J. Syst. Evol. Microbiol.">
        <title>The Global Catalogue of Microorganisms (GCM) 10K type strain sequencing project: providing services to taxonomists for standard genome sequencing and annotation.</title>
        <authorList>
            <consortium name="The Broad Institute Genomics Platform"/>
            <consortium name="The Broad Institute Genome Sequencing Center for Infectious Disease"/>
            <person name="Wu L."/>
            <person name="Ma J."/>
        </authorList>
    </citation>
    <scope>NUCLEOTIDE SEQUENCE [LARGE SCALE GENOMIC DNA]</scope>
    <source>
        <strain evidence="2">CGMCC 4.7330</strain>
    </source>
</reference>
<accession>A0ABV8DT42</accession>
<comment type="caution">
    <text evidence="1">The sequence shown here is derived from an EMBL/GenBank/DDBJ whole genome shotgun (WGS) entry which is preliminary data.</text>
</comment>
<dbReference type="Proteomes" id="UP001595696">
    <property type="component" value="Unassembled WGS sequence"/>
</dbReference>